<sequence length="316" mass="36673">MNFCIIRLSSLGDIVLTTAFIEELKKKYPDSKIFYVTKKAFIDLFKNIDFVDKVLDFNQIKCLKNIKFDAIYDLQVNLRSFLISTKLKGKVYRVPKHRLYRLKILYKSRFPFNFIKEKKQKDIIEDYLSLIGKKEGYPKLTCKKQKNKELIIGIAPFAAWKNKMWPKQSFIELIKLLDAYFSEKTFFIFGSKQEKILSEDFDKLPYSIKNYTGALSLSELVNKIGLCDVFVTNDSGLMHIASACNIPIVAIFGPTVKEFGFYPRTKSVIIEKQLDCRPCHLHGGNVCKEGHFRCMKDIHPQEVFLAVKSLLEENNV</sequence>
<dbReference type="SUPFAM" id="SSF53756">
    <property type="entry name" value="UDP-Glycosyltransferase/glycogen phosphorylase"/>
    <property type="match status" value="1"/>
</dbReference>
<keyword evidence="4" id="KW-1185">Reference proteome</keyword>
<evidence type="ECO:0000256" key="1">
    <source>
        <dbReference type="ARBA" id="ARBA00022676"/>
    </source>
</evidence>
<organism evidence="3 4">
    <name type="scientific">Desulfurella multipotens</name>
    <dbReference type="NCBI Taxonomy" id="79269"/>
    <lineage>
        <taxon>Bacteria</taxon>
        <taxon>Pseudomonadati</taxon>
        <taxon>Campylobacterota</taxon>
        <taxon>Desulfurellia</taxon>
        <taxon>Desulfurellales</taxon>
        <taxon>Desulfurellaceae</taxon>
        <taxon>Desulfurella</taxon>
    </lineage>
</organism>
<keyword evidence="1" id="KW-0328">Glycosyltransferase</keyword>
<name>A0A1G6JXY9_9BACT</name>
<dbReference type="PANTHER" id="PTHR30160">
    <property type="entry name" value="TETRAACYLDISACCHARIDE 4'-KINASE-RELATED"/>
    <property type="match status" value="1"/>
</dbReference>
<evidence type="ECO:0000256" key="2">
    <source>
        <dbReference type="ARBA" id="ARBA00022679"/>
    </source>
</evidence>
<dbReference type="Proteomes" id="UP000199411">
    <property type="component" value="Unassembled WGS sequence"/>
</dbReference>
<accession>A0A1G6JXY9</accession>
<dbReference type="GO" id="GO:0005829">
    <property type="term" value="C:cytosol"/>
    <property type="evidence" value="ECO:0007669"/>
    <property type="project" value="TreeGrafter"/>
</dbReference>
<proteinExistence type="predicted"/>
<dbReference type="GO" id="GO:0008713">
    <property type="term" value="F:ADP-heptose-lipopolysaccharide heptosyltransferase activity"/>
    <property type="evidence" value="ECO:0007669"/>
    <property type="project" value="TreeGrafter"/>
</dbReference>
<dbReference type="CDD" id="cd03789">
    <property type="entry name" value="GT9_LPS_heptosyltransferase"/>
    <property type="match status" value="1"/>
</dbReference>
<dbReference type="EMBL" id="FMYU01000003">
    <property type="protein sequence ID" value="SDC23597.1"/>
    <property type="molecule type" value="Genomic_DNA"/>
</dbReference>
<evidence type="ECO:0000313" key="4">
    <source>
        <dbReference type="Proteomes" id="UP000199411"/>
    </source>
</evidence>
<dbReference type="Pfam" id="PF01075">
    <property type="entry name" value="Glyco_transf_9"/>
    <property type="match status" value="1"/>
</dbReference>
<dbReference type="RefSeq" id="WP_092127969.1">
    <property type="nucleotide sequence ID" value="NZ_FMYU01000003.1"/>
</dbReference>
<dbReference type="PANTHER" id="PTHR30160:SF1">
    <property type="entry name" value="LIPOPOLYSACCHARIDE 1,2-N-ACETYLGLUCOSAMINETRANSFERASE-RELATED"/>
    <property type="match status" value="1"/>
</dbReference>
<dbReference type="Gene3D" id="3.40.50.2000">
    <property type="entry name" value="Glycogen Phosphorylase B"/>
    <property type="match status" value="2"/>
</dbReference>
<dbReference type="AlphaFoldDB" id="A0A1G6JXY9"/>
<evidence type="ECO:0000313" key="3">
    <source>
        <dbReference type="EMBL" id="SDC23597.1"/>
    </source>
</evidence>
<gene>
    <name evidence="3" type="ORF">SAMN05660835_00509</name>
</gene>
<dbReference type="GO" id="GO:0009244">
    <property type="term" value="P:lipopolysaccharide core region biosynthetic process"/>
    <property type="evidence" value="ECO:0007669"/>
    <property type="project" value="TreeGrafter"/>
</dbReference>
<dbReference type="InterPro" id="IPR051199">
    <property type="entry name" value="LPS_LOS_Heptosyltrfase"/>
</dbReference>
<protein>
    <submittedName>
        <fullName evidence="3">Heptosyltransferase-2</fullName>
    </submittedName>
</protein>
<dbReference type="OrthoDB" id="9797795at2"/>
<keyword evidence="2 3" id="KW-0808">Transferase</keyword>
<reference evidence="4" key="1">
    <citation type="submission" date="2016-10" db="EMBL/GenBank/DDBJ databases">
        <authorList>
            <person name="Varghese N."/>
            <person name="Submissions S."/>
        </authorList>
    </citation>
    <scope>NUCLEOTIDE SEQUENCE [LARGE SCALE GENOMIC DNA]</scope>
    <source>
        <strain evidence="4">DSM 8415</strain>
    </source>
</reference>
<dbReference type="InterPro" id="IPR002201">
    <property type="entry name" value="Glyco_trans_9"/>
</dbReference>